<comment type="similarity">
    <text evidence="1">Belongs to the PPR family. PCMP-H subfamily.</text>
</comment>
<evidence type="ECO:0000313" key="5">
    <source>
        <dbReference type="EMBL" id="CAG1846682.1"/>
    </source>
</evidence>
<dbReference type="PROSITE" id="PS51375">
    <property type="entry name" value="PPR"/>
    <property type="match status" value="4"/>
</dbReference>
<dbReference type="InterPro" id="IPR046960">
    <property type="entry name" value="PPR_At4g14850-like_plant"/>
</dbReference>
<protein>
    <submittedName>
        <fullName evidence="5">(wild Malaysian banana) hypothetical protein</fullName>
    </submittedName>
</protein>
<sequence>MITNASVGHLRPAVSPDHLLHRLRSSPSLSPKHFLQIQAQLFANPTLRSHHRLLPAFLSRFAPSHALSRTSLLLRHFPGCDPSSLWSHLVRSSAHSDPDARSVLLLYRAMAREGVLPDRATFVLLLRFCAAIPEAFDVARAVHCQSLILGLASDRILMTGLLILYSKCGCLRSAEQVFAGIPERDVIACNAMIAALSCHGRVEDARRLFEQMPTRSSASWNSMITCYCKLNDLDSAREIFDRNPIKDVVSWNAMIDGYCKMGQLARARELFDRLGLAKNSVTWNTMISGYLHRREFGTAVSMFRSMQMENVRPTEVTMASLLSACAHLGALNMGRWIHAYIRNHQLKMDVVLGNALIDMYFKCGSVETALEAFRGMPTRNIFCWNSVIAGLGMNGYGDRAVAVFHEIEKMERIKPDGVTFVGLLSACSHSGLVTQGKKYFSQMLDLYGVEPKIEHYGCMVDLLGRAGFLEEVLHLLETMPVRPNAIVWGSLLRACHIHKDSEVSEKVTQRLMELDPNDGANYVFLSNIYASSNRWDDVERCRSMMLRSGVRKVPGCSSIEVNNMIHEFLVGDESHPQYEEIYAFMVGIEKELRKLGYRPSTDCVHHDIEDEEKESAVMYHSEKIAIAFGIMSTREKEPIRVVKNLRICSDCHGAAKLIAKLFDRVIIVRDRNRFHHFKNGTCSCNDYW</sequence>
<dbReference type="Pfam" id="PF13041">
    <property type="entry name" value="PPR_2"/>
    <property type="match status" value="2"/>
</dbReference>
<keyword evidence="7" id="KW-1185">Reference proteome</keyword>
<reference evidence="5" key="1">
    <citation type="submission" date="2021-03" db="EMBL/GenBank/DDBJ databases">
        <authorList>
            <consortium name="Genoscope - CEA"/>
            <person name="William W."/>
        </authorList>
    </citation>
    <scope>NUCLEOTIDE SEQUENCE</scope>
    <source>
        <strain evidence="5">Doubled-haploid Pahang</strain>
    </source>
</reference>
<evidence type="ECO:0000259" key="4">
    <source>
        <dbReference type="Pfam" id="PF14432"/>
    </source>
</evidence>
<dbReference type="Gene3D" id="1.25.40.10">
    <property type="entry name" value="Tetratricopeptide repeat domain"/>
    <property type="match status" value="3"/>
</dbReference>
<dbReference type="InterPro" id="IPR011990">
    <property type="entry name" value="TPR-like_helical_dom_sf"/>
</dbReference>
<dbReference type="InterPro" id="IPR046848">
    <property type="entry name" value="E_motif"/>
</dbReference>
<evidence type="ECO:0000256" key="2">
    <source>
        <dbReference type="ARBA" id="ARBA00022737"/>
    </source>
</evidence>
<dbReference type="AlphaFoldDB" id="A0A804JHS7"/>
<dbReference type="InParanoid" id="A0A804JHS7"/>
<dbReference type="InterPro" id="IPR032867">
    <property type="entry name" value="DYW_dom"/>
</dbReference>
<dbReference type="PANTHER" id="PTHR47926:SF430">
    <property type="entry name" value="PENTATRICOPEPTIDE REPEAT-CONTAINING PROTEIN"/>
    <property type="match status" value="1"/>
</dbReference>
<evidence type="ECO:0000256" key="3">
    <source>
        <dbReference type="PROSITE-ProRule" id="PRU00708"/>
    </source>
</evidence>
<dbReference type="Pfam" id="PF12854">
    <property type="entry name" value="PPR_1"/>
    <property type="match status" value="1"/>
</dbReference>
<keyword evidence="2" id="KW-0677">Repeat</keyword>
<evidence type="ECO:0000256" key="1">
    <source>
        <dbReference type="ARBA" id="ARBA00006643"/>
    </source>
</evidence>
<feature type="repeat" description="PPR" evidence="3">
    <location>
        <begin position="247"/>
        <end position="277"/>
    </location>
</feature>
<dbReference type="GO" id="GO:0008270">
    <property type="term" value="F:zinc ion binding"/>
    <property type="evidence" value="ECO:0007669"/>
    <property type="project" value="InterPro"/>
</dbReference>
<feature type="domain" description="DYW" evidence="4">
    <location>
        <begin position="596"/>
        <end position="688"/>
    </location>
</feature>
<dbReference type="OMA" id="IFCWNSI"/>
<feature type="repeat" description="PPR" evidence="3">
    <location>
        <begin position="349"/>
        <end position="383"/>
    </location>
</feature>
<organism evidence="6 7">
    <name type="scientific">Musa acuminata subsp. malaccensis</name>
    <name type="common">Wild banana</name>
    <name type="synonym">Musa malaccensis</name>
    <dbReference type="NCBI Taxonomy" id="214687"/>
    <lineage>
        <taxon>Eukaryota</taxon>
        <taxon>Viridiplantae</taxon>
        <taxon>Streptophyta</taxon>
        <taxon>Embryophyta</taxon>
        <taxon>Tracheophyta</taxon>
        <taxon>Spermatophyta</taxon>
        <taxon>Magnoliopsida</taxon>
        <taxon>Liliopsida</taxon>
        <taxon>Zingiberales</taxon>
        <taxon>Musaceae</taxon>
        <taxon>Musa</taxon>
    </lineage>
</organism>
<dbReference type="InterPro" id="IPR002885">
    <property type="entry name" value="PPR_rpt"/>
</dbReference>
<dbReference type="Proteomes" id="UP000012960">
    <property type="component" value="Unplaced"/>
</dbReference>
<evidence type="ECO:0000313" key="6">
    <source>
        <dbReference type="EnsemblPlants" id="Ma06_p18810.1"/>
    </source>
</evidence>
<gene>
    <name evidence="5" type="ORF">GSMUA_164770.1</name>
</gene>
<dbReference type="PANTHER" id="PTHR47926">
    <property type="entry name" value="PENTATRICOPEPTIDE REPEAT-CONTAINING PROTEIN"/>
    <property type="match status" value="1"/>
</dbReference>
<dbReference type="Pfam" id="PF14432">
    <property type="entry name" value="DYW_deaminase"/>
    <property type="match status" value="1"/>
</dbReference>
<reference evidence="6" key="2">
    <citation type="submission" date="2021-05" db="UniProtKB">
        <authorList>
            <consortium name="EnsemblPlants"/>
        </authorList>
    </citation>
    <scope>IDENTIFICATION</scope>
    <source>
        <strain evidence="6">subsp. malaccensis</strain>
    </source>
</reference>
<evidence type="ECO:0000313" key="7">
    <source>
        <dbReference type="Proteomes" id="UP000012960"/>
    </source>
</evidence>
<feature type="repeat" description="PPR" evidence="3">
    <location>
        <begin position="185"/>
        <end position="219"/>
    </location>
</feature>
<dbReference type="EMBL" id="HG996471">
    <property type="protein sequence ID" value="CAG1846682.1"/>
    <property type="molecule type" value="Genomic_DNA"/>
</dbReference>
<dbReference type="Pfam" id="PF20431">
    <property type="entry name" value="E_motif"/>
    <property type="match status" value="1"/>
</dbReference>
<dbReference type="SUPFAM" id="SSF48452">
    <property type="entry name" value="TPR-like"/>
    <property type="match status" value="1"/>
</dbReference>
<dbReference type="Pfam" id="PF01535">
    <property type="entry name" value="PPR"/>
    <property type="match status" value="3"/>
</dbReference>
<dbReference type="EnsemblPlants" id="Ma06_t18810.1">
    <property type="protein sequence ID" value="Ma06_p18810.1"/>
    <property type="gene ID" value="Ma06_g18810"/>
</dbReference>
<dbReference type="OrthoDB" id="185373at2759"/>
<dbReference type="GO" id="GO:0003723">
    <property type="term" value="F:RNA binding"/>
    <property type="evidence" value="ECO:0007669"/>
    <property type="project" value="InterPro"/>
</dbReference>
<dbReference type="FunFam" id="1.25.40.10:FF:000333">
    <property type="entry name" value="Pentatricopeptide repeat-containing protein"/>
    <property type="match status" value="1"/>
</dbReference>
<proteinExistence type="inferred from homology"/>
<dbReference type="GO" id="GO:0009451">
    <property type="term" value="P:RNA modification"/>
    <property type="evidence" value="ECO:0007669"/>
    <property type="project" value="InterPro"/>
</dbReference>
<dbReference type="Gramene" id="Ma06_t18810.1">
    <property type="protein sequence ID" value="Ma06_p18810.1"/>
    <property type="gene ID" value="Ma06_g18810"/>
</dbReference>
<dbReference type="NCBIfam" id="TIGR00756">
    <property type="entry name" value="PPR"/>
    <property type="match status" value="6"/>
</dbReference>
<feature type="repeat" description="PPR" evidence="3">
    <location>
        <begin position="279"/>
        <end position="313"/>
    </location>
</feature>
<accession>A0A804JHS7</accession>
<dbReference type="FunFam" id="1.25.40.10:FF:000184">
    <property type="entry name" value="Pentatricopeptide repeat-containing protein, chloroplastic"/>
    <property type="match status" value="1"/>
</dbReference>
<name>A0A804JHS7_MUSAM</name>